<protein>
    <submittedName>
        <fullName evidence="2">Uncharacterized protein</fullName>
    </submittedName>
</protein>
<gene>
    <name evidence="2" type="ORF">XPU_2045</name>
</gene>
<feature type="region of interest" description="Disordered" evidence="1">
    <location>
        <begin position="1"/>
        <end position="39"/>
    </location>
</feature>
<organism evidence="2 3">
    <name type="scientific">Xanthomonas arboricola pv. pruni str. MAFF 311562</name>
    <dbReference type="NCBI Taxonomy" id="1414836"/>
    <lineage>
        <taxon>Bacteria</taxon>
        <taxon>Pseudomonadati</taxon>
        <taxon>Pseudomonadota</taxon>
        <taxon>Gammaproteobacteria</taxon>
        <taxon>Lysobacterales</taxon>
        <taxon>Lysobacteraceae</taxon>
        <taxon>Xanthomonas</taxon>
    </lineage>
</organism>
<name>W4S2X7_9XANT</name>
<sequence>MQRGLKPLSRWGEGHSWCSMGARARERQRRKRGPGRGAGVEVRVRAKLPQGAVHSLRPYPHPRLRGTFSRWEKGGLDAL</sequence>
<evidence type="ECO:0000256" key="1">
    <source>
        <dbReference type="SAM" id="MobiDB-lite"/>
    </source>
</evidence>
<reference evidence="2 3" key="1">
    <citation type="submission" date="2014-01" db="EMBL/GenBank/DDBJ databases">
        <title>Genome sequence and analysis of Xanthomonas arboricola pv. pruni.</title>
        <authorList>
            <person name="Fujikawa T."/>
            <person name="Nakazono-Nagaoka E."/>
        </authorList>
    </citation>
    <scope>NUCLEOTIDE SEQUENCE [LARGE SCALE GENOMIC DNA]</scope>
    <source>
        <strain evidence="3">MAFF 311562</strain>
    </source>
</reference>
<dbReference type="EMBL" id="BAVB01000258">
    <property type="protein sequence ID" value="GAE50513.1"/>
    <property type="molecule type" value="Genomic_DNA"/>
</dbReference>
<dbReference type="Proteomes" id="UP000019143">
    <property type="component" value="Unassembled WGS sequence"/>
</dbReference>
<proteinExistence type="predicted"/>
<evidence type="ECO:0000313" key="2">
    <source>
        <dbReference type="EMBL" id="GAE50513.1"/>
    </source>
</evidence>
<evidence type="ECO:0000313" key="3">
    <source>
        <dbReference type="Proteomes" id="UP000019143"/>
    </source>
</evidence>
<dbReference type="AlphaFoldDB" id="W4S2X7"/>
<comment type="caution">
    <text evidence="2">The sequence shown here is derived from an EMBL/GenBank/DDBJ whole genome shotgun (WGS) entry which is preliminary data.</text>
</comment>
<accession>W4S2X7</accession>